<gene>
    <name evidence="7" type="ORF">CLV63_102224</name>
</gene>
<dbReference type="RefSeq" id="WP_106581462.1">
    <property type="nucleotide sequence ID" value="NZ_PYGA01000002.1"/>
</dbReference>
<dbReference type="PROSITE" id="PS51257">
    <property type="entry name" value="PROKAR_LIPOPROTEIN"/>
    <property type="match status" value="1"/>
</dbReference>
<dbReference type="GO" id="GO:1901678">
    <property type="term" value="P:iron coordination entity transport"/>
    <property type="evidence" value="ECO:0007669"/>
    <property type="project" value="UniProtKB-ARBA"/>
</dbReference>
<sequence length="327" mass="34978">MRATPLASSAVLIALALLAAGCGGGSGGTDDGAATRTAEIRGGSVEVPADPKRIAVLWRPGVAAVTGLGEKPVAAIGDPGRDDLSLTPYLPKDYPVEDIKLVTNSPQEHDVNIEELAAAAPDLIIGADTTAGTQAELLPKLEEIAPTALIRWTGPTEWRDYITDVGAVLGEEKGAAKMLADYDDALAETKDAIGDPGDVSVSLLRLQSENEVRFETQASFPGEILRELGFTRPKSQRGDDVDQPFVPESYENLAEGDADMVFVFHNQEYKDAPTQFSDGLWRDLDAVRNKKIYSVDYEYWGSAGYYGAVRVLDDIRAAVDGELEPAV</sequence>
<evidence type="ECO:0000313" key="7">
    <source>
        <dbReference type="EMBL" id="PSL00098.1"/>
    </source>
</evidence>
<evidence type="ECO:0000256" key="1">
    <source>
        <dbReference type="ARBA" id="ARBA00004196"/>
    </source>
</evidence>
<dbReference type="AlphaFoldDB" id="A0A2P8DSB2"/>
<dbReference type="PROSITE" id="PS50983">
    <property type="entry name" value="FE_B12_PBP"/>
    <property type="match status" value="1"/>
</dbReference>
<protein>
    <submittedName>
        <fullName evidence="7">Iron complex transport system substrate-binding protein</fullName>
    </submittedName>
</protein>
<evidence type="ECO:0000256" key="4">
    <source>
        <dbReference type="ARBA" id="ARBA00022729"/>
    </source>
</evidence>
<dbReference type="EMBL" id="PYGA01000002">
    <property type="protein sequence ID" value="PSL00098.1"/>
    <property type="molecule type" value="Genomic_DNA"/>
</dbReference>
<dbReference type="CDD" id="cd01146">
    <property type="entry name" value="FhuD"/>
    <property type="match status" value="1"/>
</dbReference>
<dbReference type="InterPro" id="IPR002491">
    <property type="entry name" value="ABC_transptr_periplasmic_BD"/>
</dbReference>
<evidence type="ECO:0000259" key="6">
    <source>
        <dbReference type="PROSITE" id="PS50983"/>
    </source>
</evidence>
<evidence type="ECO:0000256" key="5">
    <source>
        <dbReference type="SAM" id="SignalP"/>
    </source>
</evidence>
<keyword evidence="3" id="KW-0813">Transport</keyword>
<comment type="caution">
    <text evidence="7">The sequence shown here is derived from an EMBL/GenBank/DDBJ whole genome shotgun (WGS) entry which is preliminary data.</text>
</comment>
<evidence type="ECO:0000256" key="3">
    <source>
        <dbReference type="ARBA" id="ARBA00022448"/>
    </source>
</evidence>
<keyword evidence="8" id="KW-1185">Reference proteome</keyword>
<dbReference type="OrthoDB" id="9793175at2"/>
<evidence type="ECO:0000313" key="8">
    <source>
        <dbReference type="Proteomes" id="UP000240542"/>
    </source>
</evidence>
<organism evidence="7 8">
    <name type="scientific">Murinocardiopsis flavida</name>
    <dbReference type="NCBI Taxonomy" id="645275"/>
    <lineage>
        <taxon>Bacteria</taxon>
        <taxon>Bacillati</taxon>
        <taxon>Actinomycetota</taxon>
        <taxon>Actinomycetes</taxon>
        <taxon>Streptosporangiales</taxon>
        <taxon>Nocardiopsidaceae</taxon>
        <taxon>Murinocardiopsis</taxon>
    </lineage>
</organism>
<accession>A0A2P8DSB2</accession>
<feature type="signal peptide" evidence="5">
    <location>
        <begin position="1"/>
        <end position="19"/>
    </location>
</feature>
<dbReference type="Gene3D" id="3.40.50.1980">
    <property type="entry name" value="Nitrogenase molybdenum iron protein domain"/>
    <property type="match status" value="2"/>
</dbReference>
<dbReference type="InterPro" id="IPR051313">
    <property type="entry name" value="Bact_iron-sidero_bind"/>
</dbReference>
<keyword evidence="4 5" id="KW-0732">Signal</keyword>
<evidence type="ECO:0000256" key="2">
    <source>
        <dbReference type="ARBA" id="ARBA00008814"/>
    </source>
</evidence>
<comment type="subcellular location">
    <subcellularLocation>
        <location evidence="1">Cell envelope</location>
    </subcellularLocation>
</comment>
<feature type="chain" id="PRO_5039604817" evidence="5">
    <location>
        <begin position="20"/>
        <end position="327"/>
    </location>
</feature>
<dbReference type="GO" id="GO:0030288">
    <property type="term" value="C:outer membrane-bounded periplasmic space"/>
    <property type="evidence" value="ECO:0007669"/>
    <property type="project" value="TreeGrafter"/>
</dbReference>
<comment type="similarity">
    <text evidence="2">Belongs to the bacterial solute-binding protein 8 family.</text>
</comment>
<dbReference type="Proteomes" id="UP000240542">
    <property type="component" value="Unassembled WGS sequence"/>
</dbReference>
<name>A0A2P8DSB2_9ACTN</name>
<proteinExistence type="inferred from homology"/>
<dbReference type="PANTHER" id="PTHR30532:SF25">
    <property type="entry name" value="IRON(III) DICITRATE-BINDING PERIPLASMIC PROTEIN"/>
    <property type="match status" value="1"/>
</dbReference>
<dbReference type="PANTHER" id="PTHR30532">
    <property type="entry name" value="IRON III DICITRATE-BINDING PERIPLASMIC PROTEIN"/>
    <property type="match status" value="1"/>
</dbReference>
<dbReference type="Pfam" id="PF01497">
    <property type="entry name" value="Peripla_BP_2"/>
    <property type="match status" value="1"/>
</dbReference>
<feature type="domain" description="Fe/B12 periplasmic-binding" evidence="6">
    <location>
        <begin position="53"/>
        <end position="323"/>
    </location>
</feature>
<dbReference type="SUPFAM" id="SSF53807">
    <property type="entry name" value="Helical backbone' metal receptor"/>
    <property type="match status" value="1"/>
</dbReference>
<reference evidence="7 8" key="1">
    <citation type="submission" date="2018-03" db="EMBL/GenBank/DDBJ databases">
        <title>Genomic Encyclopedia of Archaeal and Bacterial Type Strains, Phase II (KMG-II): from individual species to whole genera.</title>
        <authorList>
            <person name="Goeker M."/>
        </authorList>
    </citation>
    <scope>NUCLEOTIDE SEQUENCE [LARGE SCALE GENOMIC DNA]</scope>
    <source>
        <strain evidence="7 8">DSM 45312</strain>
    </source>
</reference>